<protein>
    <submittedName>
        <fullName evidence="2">Uncharacterized protein conserved in bacteria</fullName>
    </submittedName>
</protein>
<sequence>MLYPENVNRSEVITLIHHRFGAPQDAPFSTYPEHFVFRVPGGKWFALLLRIEDNKIGGTTTELVDVLITKNDPDRIAMLLTHPAHAPAYHINKTHWISTRIDMCEPVDIEELLVDSYDAVAHS</sequence>
<name>A0A0F6R1V7_9CORY</name>
<keyword evidence="3" id="KW-1185">Reference proteome</keyword>
<gene>
    <name evidence="2" type="ORF">NCTC949_00895</name>
    <name evidence="1" type="ORF">UL82_09790</name>
</gene>
<reference evidence="1 3" key="1">
    <citation type="journal article" date="2015" name="Genome Announc.">
        <title>Complete Genome Sequence of Corynebacterium kutscheri DSM 20755, a Corynebacterial Type Strain with Remarkably Low G+C Content of Chromosomal DNA.</title>
        <authorList>
            <person name="Ruckert C."/>
            <person name="Albersmeier A."/>
            <person name="Winkler A."/>
            <person name="Tauch A."/>
        </authorList>
    </citation>
    <scope>NUCLEOTIDE SEQUENCE [LARGE SCALE GENOMIC DNA]</scope>
    <source>
        <strain evidence="1 3">DSM 20755</strain>
    </source>
</reference>
<organism evidence="1 3">
    <name type="scientific">Corynebacterium kutscheri</name>
    <dbReference type="NCBI Taxonomy" id="35755"/>
    <lineage>
        <taxon>Bacteria</taxon>
        <taxon>Bacillati</taxon>
        <taxon>Actinomycetota</taxon>
        <taxon>Actinomycetes</taxon>
        <taxon>Mycobacteriales</taxon>
        <taxon>Corynebacteriaceae</taxon>
        <taxon>Corynebacterium</taxon>
    </lineage>
</organism>
<dbReference type="PANTHER" id="PTHR35145">
    <property type="entry name" value="CYTOPLASMIC PROTEIN-RELATED"/>
    <property type="match status" value="1"/>
</dbReference>
<dbReference type="InterPro" id="IPR007351">
    <property type="entry name" value="YjbR"/>
</dbReference>
<dbReference type="HOGENOM" id="CLU_105851_5_0_11"/>
<dbReference type="Gene3D" id="3.90.1150.30">
    <property type="match status" value="1"/>
</dbReference>
<evidence type="ECO:0000313" key="2">
    <source>
        <dbReference type="EMBL" id="VEH05993.1"/>
    </source>
</evidence>
<dbReference type="InterPro" id="IPR038056">
    <property type="entry name" value="YjbR-like_sf"/>
</dbReference>
<evidence type="ECO:0000313" key="3">
    <source>
        <dbReference type="Proteomes" id="UP000033457"/>
    </source>
</evidence>
<dbReference type="Proteomes" id="UP000271380">
    <property type="component" value="Chromosome"/>
</dbReference>
<dbReference type="KEGG" id="cku:UL82_09790"/>
<dbReference type="InterPro" id="IPR058532">
    <property type="entry name" value="YjbR/MT2646/Rv2570-like"/>
</dbReference>
<accession>A0A0F6R1V7</accession>
<dbReference type="SUPFAM" id="SSF142906">
    <property type="entry name" value="YjbR-like"/>
    <property type="match status" value="1"/>
</dbReference>
<dbReference type="PANTHER" id="PTHR35145:SF1">
    <property type="entry name" value="CYTOPLASMIC PROTEIN"/>
    <property type="match status" value="1"/>
</dbReference>
<dbReference type="Pfam" id="PF04237">
    <property type="entry name" value="YjbR"/>
    <property type="match status" value="1"/>
</dbReference>
<reference evidence="2 4" key="2">
    <citation type="submission" date="2018-12" db="EMBL/GenBank/DDBJ databases">
        <authorList>
            <consortium name="Pathogen Informatics"/>
        </authorList>
    </citation>
    <scope>NUCLEOTIDE SEQUENCE [LARGE SCALE GENOMIC DNA]</scope>
    <source>
        <strain evidence="2 4">NCTC949</strain>
    </source>
</reference>
<dbReference type="AlphaFoldDB" id="A0A0F6R1V7"/>
<dbReference type="Proteomes" id="UP000033457">
    <property type="component" value="Chromosome"/>
</dbReference>
<dbReference type="EMBL" id="CP011312">
    <property type="protein sequence ID" value="AKE42095.1"/>
    <property type="molecule type" value="Genomic_DNA"/>
</dbReference>
<proteinExistence type="predicted"/>
<dbReference type="EMBL" id="LR134377">
    <property type="protein sequence ID" value="VEH05993.1"/>
    <property type="molecule type" value="Genomic_DNA"/>
</dbReference>
<evidence type="ECO:0000313" key="1">
    <source>
        <dbReference type="EMBL" id="AKE42095.1"/>
    </source>
</evidence>
<evidence type="ECO:0000313" key="4">
    <source>
        <dbReference type="Proteomes" id="UP000271380"/>
    </source>
</evidence>